<dbReference type="EMBL" id="QKKF02010872">
    <property type="protein sequence ID" value="RZF44377.1"/>
    <property type="molecule type" value="Genomic_DNA"/>
</dbReference>
<dbReference type="SUPFAM" id="SSF81321">
    <property type="entry name" value="Family A G protein-coupled receptor-like"/>
    <property type="match status" value="1"/>
</dbReference>
<dbReference type="GO" id="GO:0004937">
    <property type="term" value="F:alpha1-adrenergic receptor activity"/>
    <property type="evidence" value="ECO:0007669"/>
    <property type="project" value="TreeGrafter"/>
</dbReference>
<evidence type="ECO:0000256" key="11">
    <source>
        <dbReference type="SAM" id="MobiDB-lite"/>
    </source>
</evidence>
<organism evidence="14 15">
    <name type="scientific">Laodelphax striatellus</name>
    <name type="common">Small brown planthopper</name>
    <name type="synonym">Delphax striatella</name>
    <dbReference type="NCBI Taxonomy" id="195883"/>
    <lineage>
        <taxon>Eukaryota</taxon>
        <taxon>Metazoa</taxon>
        <taxon>Ecdysozoa</taxon>
        <taxon>Arthropoda</taxon>
        <taxon>Hexapoda</taxon>
        <taxon>Insecta</taxon>
        <taxon>Pterygota</taxon>
        <taxon>Neoptera</taxon>
        <taxon>Paraneoptera</taxon>
        <taxon>Hemiptera</taxon>
        <taxon>Auchenorrhyncha</taxon>
        <taxon>Fulgoroidea</taxon>
        <taxon>Delphacidae</taxon>
        <taxon>Criomorphinae</taxon>
        <taxon>Laodelphax</taxon>
    </lineage>
</organism>
<feature type="transmembrane region" description="Helical" evidence="12">
    <location>
        <begin position="146"/>
        <end position="172"/>
    </location>
</feature>
<dbReference type="GO" id="GO:0007200">
    <property type="term" value="P:phospholipase C-activating G protein-coupled receptor signaling pathway"/>
    <property type="evidence" value="ECO:0007669"/>
    <property type="project" value="TreeGrafter"/>
</dbReference>
<feature type="compositionally biased region" description="Polar residues" evidence="11">
    <location>
        <begin position="294"/>
        <end position="304"/>
    </location>
</feature>
<dbReference type="PROSITE" id="PS00237">
    <property type="entry name" value="G_PROTEIN_RECEP_F1_1"/>
    <property type="match status" value="1"/>
</dbReference>
<feature type="region of interest" description="Disordered" evidence="11">
    <location>
        <begin position="240"/>
        <end position="275"/>
    </location>
</feature>
<name>A0A482XF68_LAOST</name>
<evidence type="ECO:0000256" key="8">
    <source>
        <dbReference type="ARBA" id="ARBA00023170"/>
    </source>
</evidence>
<evidence type="ECO:0000256" key="7">
    <source>
        <dbReference type="ARBA" id="ARBA00023136"/>
    </source>
</evidence>
<dbReference type="GO" id="GO:0007204">
    <property type="term" value="P:positive regulation of cytosolic calcium ion concentration"/>
    <property type="evidence" value="ECO:0007669"/>
    <property type="project" value="TreeGrafter"/>
</dbReference>
<evidence type="ECO:0000256" key="12">
    <source>
        <dbReference type="SAM" id="Phobius"/>
    </source>
</evidence>
<dbReference type="GO" id="GO:0007267">
    <property type="term" value="P:cell-cell signaling"/>
    <property type="evidence" value="ECO:0007669"/>
    <property type="project" value="TreeGrafter"/>
</dbReference>
<evidence type="ECO:0000313" key="15">
    <source>
        <dbReference type="Proteomes" id="UP000291343"/>
    </source>
</evidence>
<dbReference type="Pfam" id="PF00001">
    <property type="entry name" value="7tm_1"/>
    <property type="match status" value="1"/>
</dbReference>
<dbReference type="Gene3D" id="1.20.1070.10">
    <property type="entry name" value="Rhodopsin 7-helix transmembrane proteins"/>
    <property type="match status" value="1"/>
</dbReference>
<keyword evidence="4 10" id="KW-0812">Transmembrane</keyword>
<evidence type="ECO:0000256" key="2">
    <source>
        <dbReference type="ARBA" id="ARBA00010663"/>
    </source>
</evidence>
<dbReference type="InterPro" id="IPR017452">
    <property type="entry name" value="GPCR_Rhodpsn_7TM"/>
</dbReference>
<dbReference type="InterPro" id="IPR000276">
    <property type="entry name" value="GPCR_Rhodpsn"/>
</dbReference>
<comment type="similarity">
    <text evidence="2 10">Belongs to the G-protein coupled receptor 1 family.</text>
</comment>
<evidence type="ECO:0000256" key="3">
    <source>
        <dbReference type="ARBA" id="ARBA00022475"/>
    </source>
</evidence>
<keyword evidence="6 10" id="KW-0297">G-protein coupled receptor</keyword>
<proteinExistence type="inferred from homology"/>
<keyword evidence="7 12" id="KW-0472">Membrane</keyword>
<comment type="subcellular location">
    <subcellularLocation>
        <location evidence="1">Cell membrane</location>
        <topology evidence="1">Multi-pass membrane protein</topology>
    </subcellularLocation>
</comment>
<evidence type="ECO:0000256" key="10">
    <source>
        <dbReference type="RuleBase" id="RU000688"/>
    </source>
</evidence>
<keyword evidence="3" id="KW-1003">Cell membrane</keyword>
<feature type="transmembrane region" description="Helical" evidence="12">
    <location>
        <begin position="77"/>
        <end position="98"/>
    </location>
</feature>
<dbReference type="GO" id="GO:0005886">
    <property type="term" value="C:plasma membrane"/>
    <property type="evidence" value="ECO:0007669"/>
    <property type="project" value="UniProtKB-SubCell"/>
</dbReference>
<evidence type="ECO:0000256" key="1">
    <source>
        <dbReference type="ARBA" id="ARBA00004651"/>
    </source>
</evidence>
<reference evidence="14 15" key="1">
    <citation type="journal article" date="2017" name="Gigascience">
        <title>Genome sequence of the small brown planthopper, Laodelphax striatellus.</title>
        <authorList>
            <person name="Zhu J."/>
            <person name="Jiang F."/>
            <person name="Wang X."/>
            <person name="Yang P."/>
            <person name="Bao Y."/>
            <person name="Zhao W."/>
            <person name="Wang W."/>
            <person name="Lu H."/>
            <person name="Wang Q."/>
            <person name="Cui N."/>
            <person name="Li J."/>
            <person name="Chen X."/>
            <person name="Luo L."/>
            <person name="Yu J."/>
            <person name="Kang L."/>
            <person name="Cui F."/>
        </authorList>
    </citation>
    <scope>NUCLEOTIDE SEQUENCE [LARGE SCALE GENOMIC DNA]</scope>
    <source>
        <strain evidence="14">Lst14</strain>
    </source>
</reference>
<dbReference type="AlphaFoldDB" id="A0A482XF68"/>
<dbReference type="CDD" id="cd00637">
    <property type="entry name" value="7tm_classA_rhodopsin-like"/>
    <property type="match status" value="1"/>
</dbReference>
<feature type="compositionally biased region" description="Polar residues" evidence="11">
    <location>
        <begin position="319"/>
        <end position="331"/>
    </location>
</feature>
<dbReference type="InParanoid" id="A0A482XF68"/>
<dbReference type="OrthoDB" id="5980076at2759"/>
<keyword evidence="8 10" id="KW-0675">Receptor</keyword>
<dbReference type="Proteomes" id="UP000291343">
    <property type="component" value="Unassembled WGS sequence"/>
</dbReference>
<feature type="region of interest" description="Disordered" evidence="11">
    <location>
        <begin position="293"/>
        <end position="397"/>
    </location>
</feature>
<gene>
    <name evidence="14" type="ORF">LSTR_LSTR007952</name>
</gene>
<evidence type="ECO:0000256" key="5">
    <source>
        <dbReference type="ARBA" id="ARBA00022989"/>
    </source>
</evidence>
<evidence type="ECO:0000259" key="13">
    <source>
        <dbReference type="PROSITE" id="PS50262"/>
    </source>
</evidence>
<keyword evidence="5 12" id="KW-1133">Transmembrane helix</keyword>
<dbReference type="PROSITE" id="PS50262">
    <property type="entry name" value="G_PROTEIN_RECEP_F1_2"/>
    <property type="match status" value="1"/>
</dbReference>
<evidence type="ECO:0000256" key="4">
    <source>
        <dbReference type="ARBA" id="ARBA00022692"/>
    </source>
</evidence>
<evidence type="ECO:0000256" key="9">
    <source>
        <dbReference type="ARBA" id="ARBA00023224"/>
    </source>
</evidence>
<sequence>MSSRTADAVVDVCLTFLAASGLASNTLVLVVFYRCPALRSPSNRFVGSLVMADIVSSTVLAPTLISTKLSVSLPLSLAAGVATLVATATVFSVVAIAVDRYSAVLSPLHYAMTVTRRRSLAVIALVWSMSMALASPHLIMPCENPLFWLSHSLILLFIGFTFPLIALVLIYARMYAAAHRNESVRKEAGRVVCWWRVAGGSGCPTGVLSPTVGPPPPPLLRHQPSSHCDSMSVQSFQMSTADCPHNDQQPPPADFVATYNPVHGGGSGSGGGGDSLRYESVTFRLAQRRCGTCVRQNSDSSSGSGHPLLTPVPRRQRPSSEPSTPRHLNNNEADEPPPPHPPTVFKFQLESSGESSRSDKSPIAIKSMTSPMTIKTVTSQQQPLCNGTGADESKRDRYRLQRLHAVELEDPGTQV</sequence>
<keyword evidence="15" id="KW-1185">Reference proteome</keyword>
<dbReference type="STRING" id="195883.A0A482XF68"/>
<keyword evidence="9 10" id="KW-0807">Transducer</keyword>
<feature type="domain" description="G-protein coupled receptors family 1 profile" evidence="13">
    <location>
        <begin position="24"/>
        <end position="192"/>
    </location>
</feature>
<feature type="transmembrane region" description="Helical" evidence="12">
    <location>
        <begin position="119"/>
        <end position="140"/>
    </location>
</feature>
<dbReference type="GO" id="GO:0043410">
    <property type="term" value="P:positive regulation of MAPK cascade"/>
    <property type="evidence" value="ECO:0007669"/>
    <property type="project" value="TreeGrafter"/>
</dbReference>
<protein>
    <recommendedName>
        <fullName evidence="13">G-protein coupled receptors family 1 profile domain-containing protein</fullName>
    </recommendedName>
</protein>
<dbReference type="GO" id="GO:0071880">
    <property type="term" value="P:adenylate cyclase-activating adrenergic receptor signaling pathway"/>
    <property type="evidence" value="ECO:0007669"/>
    <property type="project" value="TreeGrafter"/>
</dbReference>
<dbReference type="SMR" id="A0A482XF68"/>
<evidence type="ECO:0000313" key="14">
    <source>
        <dbReference type="EMBL" id="RZF44377.1"/>
    </source>
</evidence>
<comment type="caution">
    <text evidence="14">The sequence shown here is derived from an EMBL/GenBank/DDBJ whole genome shotgun (WGS) entry which is preliminary data.</text>
</comment>
<dbReference type="PANTHER" id="PTHR24248">
    <property type="entry name" value="ADRENERGIC RECEPTOR-RELATED G-PROTEIN COUPLED RECEPTOR"/>
    <property type="match status" value="1"/>
</dbReference>
<feature type="transmembrane region" description="Helical" evidence="12">
    <location>
        <begin position="12"/>
        <end position="33"/>
    </location>
</feature>
<accession>A0A482XF68</accession>
<dbReference type="PRINTS" id="PR00237">
    <property type="entry name" value="GPCRRHODOPSN"/>
</dbReference>
<feature type="transmembrane region" description="Helical" evidence="12">
    <location>
        <begin position="45"/>
        <end position="65"/>
    </location>
</feature>
<feature type="compositionally biased region" description="Polar residues" evidence="11">
    <location>
        <begin position="367"/>
        <end position="385"/>
    </location>
</feature>
<dbReference type="PANTHER" id="PTHR24248:SF72">
    <property type="entry name" value="G-PROTEIN COUPLED RECEPTORS FAMILY 1 PROFILE DOMAIN-CONTAINING PROTEIN"/>
    <property type="match status" value="1"/>
</dbReference>
<feature type="compositionally biased region" description="Gly residues" evidence="11">
    <location>
        <begin position="263"/>
        <end position="274"/>
    </location>
</feature>
<evidence type="ECO:0000256" key="6">
    <source>
        <dbReference type="ARBA" id="ARBA00023040"/>
    </source>
</evidence>